<proteinExistence type="inferred from homology"/>
<dbReference type="GO" id="GO:0016787">
    <property type="term" value="F:hydrolase activity"/>
    <property type="evidence" value="ECO:0007669"/>
    <property type="project" value="UniProtKB-KW"/>
</dbReference>
<keyword evidence="2" id="KW-0378">Hydrolase</keyword>
<dbReference type="Pfam" id="PF00657">
    <property type="entry name" value="Lipase_GDSL"/>
    <property type="match status" value="1"/>
</dbReference>
<dbReference type="GO" id="GO:0016042">
    <property type="term" value="P:lipid catabolic process"/>
    <property type="evidence" value="ECO:0007669"/>
    <property type="project" value="UniProtKB-KW"/>
</dbReference>
<name>A0ABD1HMW0_SALDI</name>
<comment type="caution">
    <text evidence="6">The sequence shown here is derived from an EMBL/GenBank/DDBJ whole genome shotgun (WGS) entry which is preliminary data.</text>
</comment>
<comment type="similarity">
    <text evidence="1">Belongs to the 'GDSL' lipolytic enzyme family.</text>
</comment>
<dbReference type="InterPro" id="IPR001087">
    <property type="entry name" value="GDSL"/>
</dbReference>
<sequence length="333" mass="36057">MGKKVVFTLFICFIIASAVPSKGKDDDGGRNVKLLFAFGDSYADTGNLPSVSVSWKTPYGLTFPGEPSGRFSDGRVLTDYIASFFGVRAPLAYRRIKNFDAKSVVQNGINFAHGGSGVFQTLSDLPNMTTQIDFLQQLVEKNVFSTHDLSSSIALVSVAGNDYGAYLARNGAFQGLEGFSRSVINQLMSNVRRLNSFGIKKIFMTGIGPLGCLPQSTASNSYQNCNAALNNFSMSHNQLLEQNIFHLNSEAASPVFSYLDLYTSFLSALGGVPNRLKPCCIGGCGGVDKNGEKRYVVCEDVSRSIFWDSIHPSDSGWGAVFSALRESMQTSLV</sequence>
<feature type="chain" id="PRO_5044800612" evidence="5">
    <location>
        <begin position="19"/>
        <end position="333"/>
    </location>
</feature>
<dbReference type="Proteomes" id="UP001567538">
    <property type="component" value="Unassembled WGS sequence"/>
</dbReference>
<dbReference type="EMBL" id="JBEAFC010000004">
    <property type="protein sequence ID" value="KAL1557740.1"/>
    <property type="molecule type" value="Genomic_DNA"/>
</dbReference>
<dbReference type="AlphaFoldDB" id="A0ABD1HMW0"/>
<organism evidence="6 7">
    <name type="scientific">Salvia divinorum</name>
    <name type="common">Maria pastora</name>
    <name type="synonym">Diviner's sage</name>
    <dbReference type="NCBI Taxonomy" id="28513"/>
    <lineage>
        <taxon>Eukaryota</taxon>
        <taxon>Viridiplantae</taxon>
        <taxon>Streptophyta</taxon>
        <taxon>Embryophyta</taxon>
        <taxon>Tracheophyta</taxon>
        <taxon>Spermatophyta</taxon>
        <taxon>Magnoliopsida</taxon>
        <taxon>eudicotyledons</taxon>
        <taxon>Gunneridae</taxon>
        <taxon>Pentapetalae</taxon>
        <taxon>asterids</taxon>
        <taxon>lamiids</taxon>
        <taxon>Lamiales</taxon>
        <taxon>Lamiaceae</taxon>
        <taxon>Nepetoideae</taxon>
        <taxon>Mentheae</taxon>
        <taxon>Salviinae</taxon>
        <taxon>Salvia</taxon>
        <taxon>Salvia subgen. Calosphace</taxon>
    </lineage>
</organism>
<dbReference type="Gene3D" id="3.40.50.1110">
    <property type="entry name" value="SGNH hydrolase"/>
    <property type="match status" value="1"/>
</dbReference>
<evidence type="ECO:0000256" key="4">
    <source>
        <dbReference type="ARBA" id="ARBA00023098"/>
    </source>
</evidence>
<evidence type="ECO:0000256" key="5">
    <source>
        <dbReference type="SAM" id="SignalP"/>
    </source>
</evidence>
<dbReference type="PANTHER" id="PTHR46020">
    <property type="entry name" value="OSJNBB0059K02.9 PROTEIN"/>
    <property type="match status" value="1"/>
</dbReference>
<evidence type="ECO:0000256" key="2">
    <source>
        <dbReference type="ARBA" id="ARBA00022801"/>
    </source>
</evidence>
<keyword evidence="3" id="KW-0442">Lipid degradation</keyword>
<accession>A0ABD1HMW0</accession>
<gene>
    <name evidence="6" type="ORF">AAHA92_08286</name>
</gene>
<protein>
    <submittedName>
        <fullName evidence="6">GDSL esterase/lipase-like protein</fullName>
    </submittedName>
</protein>
<keyword evidence="7" id="KW-1185">Reference proteome</keyword>
<dbReference type="PANTHER" id="PTHR46020:SF4">
    <property type="entry name" value="OS04G0650200 PROTEIN"/>
    <property type="match status" value="1"/>
</dbReference>
<keyword evidence="4" id="KW-0443">Lipid metabolism</keyword>
<dbReference type="SUPFAM" id="SSF52266">
    <property type="entry name" value="SGNH hydrolase"/>
    <property type="match status" value="1"/>
</dbReference>
<reference evidence="6 7" key="1">
    <citation type="submission" date="2024-06" db="EMBL/GenBank/DDBJ databases">
        <title>A chromosome level genome sequence of Diviner's sage (Salvia divinorum).</title>
        <authorList>
            <person name="Ford S.A."/>
            <person name="Ro D.-K."/>
            <person name="Ness R.W."/>
            <person name="Phillips M.A."/>
        </authorList>
    </citation>
    <scope>NUCLEOTIDE SEQUENCE [LARGE SCALE GENOMIC DNA]</scope>
    <source>
        <strain evidence="6">SAF-2024a</strain>
        <tissue evidence="6">Leaf</tissue>
    </source>
</reference>
<evidence type="ECO:0000313" key="7">
    <source>
        <dbReference type="Proteomes" id="UP001567538"/>
    </source>
</evidence>
<feature type="signal peptide" evidence="5">
    <location>
        <begin position="1"/>
        <end position="18"/>
    </location>
</feature>
<evidence type="ECO:0000256" key="3">
    <source>
        <dbReference type="ARBA" id="ARBA00022963"/>
    </source>
</evidence>
<dbReference type="InterPro" id="IPR036514">
    <property type="entry name" value="SGNH_hydro_sf"/>
</dbReference>
<evidence type="ECO:0000313" key="6">
    <source>
        <dbReference type="EMBL" id="KAL1557740.1"/>
    </source>
</evidence>
<evidence type="ECO:0000256" key="1">
    <source>
        <dbReference type="ARBA" id="ARBA00008668"/>
    </source>
</evidence>
<keyword evidence="5" id="KW-0732">Signal</keyword>